<dbReference type="RefSeq" id="XP_014539629.1">
    <property type="nucleotide sequence ID" value="XM_014684143.1"/>
</dbReference>
<accession>A0A7D5Z526</accession>
<dbReference type="EMBL" id="CP058933">
    <property type="protein sequence ID" value="QLI66649.1"/>
    <property type="molecule type" value="Genomic_DNA"/>
</dbReference>
<dbReference type="AlphaFoldDB" id="A0A7D5Z526"/>
<gene>
    <name evidence="1" type="ORF">G6M90_00g031110</name>
</gene>
<evidence type="ECO:0000313" key="2">
    <source>
        <dbReference type="Proteomes" id="UP000510686"/>
    </source>
</evidence>
<sequence>MRPILSAALFIAACNGYFLGPVFNTLRPGRHEQPRIAVSPLELEQFARTEKRADSVGKKLTRIPPEDLEETGKILAKALKNDPQVKKYLALLEPLIAAASKTTKCYENYKNSIDAVIKVCNDKYAKVVDLKNRILSLASMPGFRTSLLFWQKLPNVTHSRESLQGDATKARDFIDAISGVNKVLDEANKWKPIAEQLHRYHEHLKSLRKAISDAEDCYEAFITKNETERLESPEATSEVLKPCADQYAIVKDRRHELEEFQNGTLKVSGGKAFADLELANLPALEEKTAALETDRARTAELVWEGSDEVRQLNATIFDEINLAFNNLTVETVRNLQKYVLLSETKAGKPAESAIEDAKKWSEQFLAELSAMPDAKLDEIVSDALSIAITADVVDKLLDPLVQVSTWLLDRVHK</sequence>
<name>A0A7D5Z526_9HYPO</name>
<dbReference type="Proteomes" id="UP000510686">
    <property type="component" value="Chromosome 2"/>
</dbReference>
<dbReference type="KEGG" id="mbrn:26247540"/>
<evidence type="ECO:0000313" key="1">
    <source>
        <dbReference type="EMBL" id="QLI66649.1"/>
    </source>
</evidence>
<keyword evidence="2" id="KW-1185">Reference proteome</keyword>
<organism evidence="1 2">
    <name type="scientific">Metarhizium brunneum</name>
    <dbReference type="NCBI Taxonomy" id="500148"/>
    <lineage>
        <taxon>Eukaryota</taxon>
        <taxon>Fungi</taxon>
        <taxon>Dikarya</taxon>
        <taxon>Ascomycota</taxon>
        <taxon>Pezizomycotina</taxon>
        <taxon>Sordariomycetes</taxon>
        <taxon>Hypocreomycetidae</taxon>
        <taxon>Hypocreales</taxon>
        <taxon>Clavicipitaceae</taxon>
        <taxon>Metarhizium</taxon>
    </lineage>
</organism>
<dbReference type="GeneID" id="26247540"/>
<proteinExistence type="predicted"/>
<dbReference type="OrthoDB" id="4941076at2759"/>
<protein>
    <submittedName>
        <fullName evidence="1">Uncharacterized protein</fullName>
    </submittedName>
</protein>
<reference evidence="1 2" key="1">
    <citation type="submission" date="2020-07" db="EMBL/GenBank/DDBJ databases">
        <title>Telomere length de novo assembly of all 7 chromosomes of the fungus, Metarhizium brunneum, using a novel assembly pipeline.</title>
        <authorList>
            <person name="Saud z."/>
            <person name="Kortsinoglou A."/>
            <person name="Kouvelis V.N."/>
            <person name="Butt T.M."/>
        </authorList>
    </citation>
    <scope>NUCLEOTIDE SEQUENCE [LARGE SCALE GENOMIC DNA]</scope>
    <source>
        <strain evidence="1 2">4556</strain>
    </source>
</reference>